<protein>
    <submittedName>
        <fullName evidence="1">Acyl-[acyl-carrier-protein] hydrolase</fullName>
    </submittedName>
</protein>
<keyword evidence="2" id="KW-1185">Reference proteome</keyword>
<proteinExistence type="predicted"/>
<reference evidence="1 2" key="1">
    <citation type="journal article" date="2023" name="Science">
        <title>Complex scaffold remodeling in plant triterpene biosynthesis.</title>
        <authorList>
            <person name="De La Pena R."/>
            <person name="Hodgson H."/>
            <person name="Liu J.C."/>
            <person name="Stephenson M.J."/>
            <person name="Martin A.C."/>
            <person name="Owen C."/>
            <person name="Harkess A."/>
            <person name="Leebens-Mack J."/>
            <person name="Jimenez L.E."/>
            <person name="Osbourn A."/>
            <person name="Sattely E.S."/>
        </authorList>
    </citation>
    <scope>NUCLEOTIDE SEQUENCE [LARGE SCALE GENOMIC DNA]</scope>
    <source>
        <strain evidence="2">cv. JPN11</strain>
        <tissue evidence="1">Leaf</tissue>
    </source>
</reference>
<gene>
    <name evidence="1" type="ORF">OWV82_009913</name>
</gene>
<dbReference type="EMBL" id="CM051398">
    <property type="protein sequence ID" value="KAJ4718200.1"/>
    <property type="molecule type" value="Genomic_DNA"/>
</dbReference>
<organism evidence="1 2">
    <name type="scientific">Melia azedarach</name>
    <name type="common">Chinaberry tree</name>
    <dbReference type="NCBI Taxonomy" id="155640"/>
    <lineage>
        <taxon>Eukaryota</taxon>
        <taxon>Viridiplantae</taxon>
        <taxon>Streptophyta</taxon>
        <taxon>Embryophyta</taxon>
        <taxon>Tracheophyta</taxon>
        <taxon>Spermatophyta</taxon>
        <taxon>Magnoliopsida</taxon>
        <taxon>eudicotyledons</taxon>
        <taxon>Gunneridae</taxon>
        <taxon>Pentapetalae</taxon>
        <taxon>rosids</taxon>
        <taxon>malvids</taxon>
        <taxon>Sapindales</taxon>
        <taxon>Meliaceae</taxon>
        <taxon>Melia</taxon>
    </lineage>
</organism>
<name>A0ACC1Y6Q1_MELAZ</name>
<dbReference type="Proteomes" id="UP001164539">
    <property type="component" value="Chromosome 5"/>
</dbReference>
<comment type="caution">
    <text evidence="1">The sequence shown here is derived from an EMBL/GenBank/DDBJ whole genome shotgun (WGS) entry which is preliminary data.</text>
</comment>
<evidence type="ECO:0000313" key="1">
    <source>
        <dbReference type="EMBL" id="KAJ4718200.1"/>
    </source>
</evidence>
<evidence type="ECO:0000313" key="2">
    <source>
        <dbReference type="Proteomes" id="UP001164539"/>
    </source>
</evidence>
<sequence length="88" mass="10058">MFRKIVRGGNCFPGNYQSQIKFEVGSDYKISIAALLGYLQQDTALNHHKRVGLLTDGFGSSTRMMEMNTIRIMYWSHIEVDCYISFVG</sequence>
<accession>A0ACC1Y6Q1</accession>
<keyword evidence="1" id="KW-0378">Hydrolase</keyword>